<dbReference type="HOGENOM" id="CLU_030431_3_1_1"/>
<evidence type="ECO:0000313" key="4">
    <source>
        <dbReference type="Proteomes" id="UP000054097"/>
    </source>
</evidence>
<dbReference type="PROSITE" id="PS00778">
    <property type="entry name" value="HIS_ACID_PHOSPHAT_2"/>
    <property type="match status" value="1"/>
</dbReference>
<dbReference type="InterPro" id="IPR000560">
    <property type="entry name" value="His_Pase_clade-2"/>
</dbReference>
<dbReference type="EMBL" id="KN824277">
    <property type="protein sequence ID" value="KIM33840.1"/>
    <property type="molecule type" value="Genomic_DNA"/>
</dbReference>
<dbReference type="Gene3D" id="3.40.50.1240">
    <property type="entry name" value="Phosphoglycerate mutase-like"/>
    <property type="match status" value="1"/>
</dbReference>
<sequence length="448" mass="50706">MAVQSTRLDPVNYPEAPSNLTLEQVHVYVRHGERTPVGVRMSDPPASIPEHWLLCQAGRKFSAAVWDSSMNNELRTSTVKLERVTEFRNGSSKPGVCMLGELTDVGRESTHEFGKALRKLYIERLGLLPDLCEDPASVYYRSTNVPRTIESLQQIINGLYPDSKRKSRTQLLVRNAKDENIIPNHFSCKKLERLAVAFSQAAAENLNPTLKPLDKRLSRYLNGEPVRIDGKPRASGILDTIRAAKAHGFRVPHAFNDPEVMDLIEYAVVTEWFGGYKSLEYRRLAMGPLLDDLQSKMQKRVDEGERESPNLLVYSTHDTALAGLLSSLDVFDHRWPEFTAFVTFELFKQEPLPPVQRASFLGLNFNWGRFIPSNIAGRQVKDVGPSEHFVRLRYQNKNLALPFCARDGDHLSGFPEFCTLSAFKAHVKELTPEDWDEECLPPKAETTL</sequence>
<protein>
    <recommendedName>
        <fullName evidence="5">Acid phosphatase</fullName>
    </recommendedName>
</protein>
<dbReference type="InterPro" id="IPR033379">
    <property type="entry name" value="Acid_Pase_AS"/>
</dbReference>
<dbReference type="AlphaFoldDB" id="A0A0C3BAJ4"/>
<dbReference type="SUPFAM" id="SSF53254">
    <property type="entry name" value="Phosphoglycerate mutase-like"/>
    <property type="match status" value="1"/>
</dbReference>
<evidence type="ECO:0008006" key="5">
    <source>
        <dbReference type="Google" id="ProtNLM"/>
    </source>
</evidence>
<evidence type="ECO:0000313" key="3">
    <source>
        <dbReference type="EMBL" id="KIM33840.1"/>
    </source>
</evidence>
<dbReference type="InterPro" id="IPR029033">
    <property type="entry name" value="His_PPase_superfam"/>
</dbReference>
<dbReference type="STRING" id="933852.A0A0C3BAJ4"/>
<dbReference type="InterPro" id="IPR050645">
    <property type="entry name" value="Histidine_acid_phosphatase"/>
</dbReference>
<dbReference type="PANTHER" id="PTHR11567:SF110">
    <property type="entry name" value="2-PHOSPHOXYLOSE PHOSPHATASE 1"/>
    <property type="match status" value="1"/>
</dbReference>
<dbReference type="PANTHER" id="PTHR11567">
    <property type="entry name" value="ACID PHOSPHATASE-RELATED"/>
    <property type="match status" value="1"/>
</dbReference>
<gene>
    <name evidence="3" type="ORF">M408DRAFT_325425</name>
</gene>
<dbReference type="CDD" id="cd07061">
    <property type="entry name" value="HP_HAP_like"/>
    <property type="match status" value="1"/>
</dbReference>
<name>A0A0C3BAJ4_SERVB</name>
<reference evidence="3 4" key="1">
    <citation type="submission" date="2014-04" db="EMBL/GenBank/DDBJ databases">
        <authorList>
            <consortium name="DOE Joint Genome Institute"/>
            <person name="Kuo A."/>
            <person name="Zuccaro A."/>
            <person name="Kohler A."/>
            <person name="Nagy L.G."/>
            <person name="Floudas D."/>
            <person name="Copeland A."/>
            <person name="Barry K.W."/>
            <person name="Cichocki N."/>
            <person name="Veneault-Fourrey C."/>
            <person name="LaButti K."/>
            <person name="Lindquist E.A."/>
            <person name="Lipzen A."/>
            <person name="Lundell T."/>
            <person name="Morin E."/>
            <person name="Murat C."/>
            <person name="Sun H."/>
            <person name="Tunlid A."/>
            <person name="Henrissat B."/>
            <person name="Grigoriev I.V."/>
            <person name="Hibbett D.S."/>
            <person name="Martin F."/>
            <person name="Nordberg H.P."/>
            <person name="Cantor M.N."/>
            <person name="Hua S.X."/>
        </authorList>
    </citation>
    <scope>NUCLEOTIDE SEQUENCE [LARGE SCALE GENOMIC DNA]</scope>
    <source>
        <strain evidence="3 4">MAFF 305830</strain>
    </source>
</reference>
<accession>A0A0C3BAJ4</accession>
<keyword evidence="4" id="KW-1185">Reference proteome</keyword>
<proteinExistence type="inferred from homology"/>
<comment type="similarity">
    <text evidence="1">Belongs to the histidine acid phosphatase family.</text>
</comment>
<evidence type="ECO:0000256" key="2">
    <source>
        <dbReference type="ARBA" id="ARBA00022801"/>
    </source>
</evidence>
<dbReference type="OrthoDB" id="10257284at2759"/>
<dbReference type="Pfam" id="PF00328">
    <property type="entry name" value="His_Phos_2"/>
    <property type="match status" value="1"/>
</dbReference>
<reference evidence="4" key="2">
    <citation type="submission" date="2015-01" db="EMBL/GenBank/DDBJ databases">
        <title>Evolutionary Origins and Diversification of the Mycorrhizal Mutualists.</title>
        <authorList>
            <consortium name="DOE Joint Genome Institute"/>
            <consortium name="Mycorrhizal Genomics Consortium"/>
            <person name="Kohler A."/>
            <person name="Kuo A."/>
            <person name="Nagy L.G."/>
            <person name="Floudas D."/>
            <person name="Copeland A."/>
            <person name="Barry K.W."/>
            <person name="Cichocki N."/>
            <person name="Veneault-Fourrey C."/>
            <person name="LaButti K."/>
            <person name="Lindquist E.A."/>
            <person name="Lipzen A."/>
            <person name="Lundell T."/>
            <person name="Morin E."/>
            <person name="Murat C."/>
            <person name="Riley R."/>
            <person name="Ohm R."/>
            <person name="Sun H."/>
            <person name="Tunlid A."/>
            <person name="Henrissat B."/>
            <person name="Grigoriev I.V."/>
            <person name="Hibbett D.S."/>
            <person name="Martin F."/>
        </authorList>
    </citation>
    <scope>NUCLEOTIDE SEQUENCE [LARGE SCALE GENOMIC DNA]</scope>
    <source>
        <strain evidence="4">MAFF 305830</strain>
    </source>
</reference>
<dbReference type="Proteomes" id="UP000054097">
    <property type="component" value="Unassembled WGS sequence"/>
</dbReference>
<organism evidence="3 4">
    <name type="scientific">Serendipita vermifera MAFF 305830</name>
    <dbReference type="NCBI Taxonomy" id="933852"/>
    <lineage>
        <taxon>Eukaryota</taxon>
        <taxon>Fungi</taxon>
        <taxon>Dikarya</taxon>
        <taxon>Basidiomycota</taxon>
        <taxon>Agaricomycotina</taxon>
        <taxon>Agaricomycetes</taxon>
        <taxon>Sebacinales</taxon>
        <taxon>Serendipitaceae</taxon>
        <taxon>Serendipita</taxon>
    </lineage>
</organism>
<dbReference type="GO" id="GO:0016791">
    <property type="term" value="F:phosphatase activity"/>
    <property type="evidence" value="ECO:0007669"/>
    <property type="project" value="TreeGrafter"/>
</dbReference>
<keyword evidence="2" id="KW-0378">Hydrolase</keyword>
<evidence type="ECO:0000256" key="1">
    <source>
        <dbReference type="ARBA" id="ARBA00005375"/>
    </source>
</evidence>